<keyword evidence="3" id="KW-1185">Reference proteome</keyword>
<accession>A0ABQ4SEP4</accession>
<protein>
    <recommendedName>
        <fullName evidence="4">DUF4175 domain-containing protein</fullName>
    </recommendedName>
</protein>
<dbReference type="EMBL" id="BPQQ01000041">
    <property type="protein sequence ID" value="GJE01692.1"/>
    <property type="molecule type" value="Genomic_DNA"/>
</dbReference>
<reference evidence="2" key="2">
    <citation type="submission" date="2021-08" db="EMBL/GenBank/DDBJ databases">
        <authorList>
            <person name="Tani A."/>
            <person name="Ola A."/>
            <person name="Ogura Y."/>
            <person name="Katsura K."/>
            <person name="Hayashi T."/>
        </authorList>
    </citation>
    <scope>NUCLEOTIDE SEQUENCE</scope>
    <source>
        <strain evidence="2">DSM 17168</strain>
    </source>
</reference>
<name>A0ABQ4SEP4_9HYPH</name>
<keyword evidence="1" id="KW-0812">Transmembrane</keyword>
<dbReference type="Proteomes" id="UP001055153">
    <property type="component" value="Unassembled WGS sequence"/>
</dbReference>
<dbReference type="RefSeq" id="WP_238236734.1">
    <property type="nucleotide sequence ID" value="NZ_BPQQ01000041.1"/>
</dbReference>
<keyword evidence="1" id="KW-0472">Membrane</keyword>
<proteinExistence type="predicted"/>
<evidence type="ECO:0008006" key="4">
    <source>
        <dbReference type="Google" id="ProtNLM"/>
    </source>
</evidence>
<reference evidence="2" key="1">
    <citation type="journal article" date="2021" name="Front. Microbiol.">
        <title>Comprehensive Comparative Genomics and Phenotyping of Methylobacterium Species.</title>
        <authorList>
            <person name="Alessa O."/>
            <person name="Ogura Y."/>
            <person name="Fujitani Y."/>
            <person name="Takami H."/>
            <person name="Hayashi T."/>
            <person name="Sahin N."/>
            <person name="Tani A."/>
        </authorList>
    </citation>
    <scope>NUCLEOTIDE SEQUENCE</scope>
    <source>
        <strain evidence="2">DSM 17168</strain>
    </source>
</reference>
<evidence type="ECO:0000313" key="2">
    <source>
        <dbReference type="EMBL" id="GJE01692.1"/>
    </source>
</evidence>
<keyword evidence="1" id="KW-1133">Transmembrane helix</keyword>
<evidence type="ECO:0000256" key="1">
    <source>
        <dbReference type="SAM" id="Phobius"/>
    </source>
</evidence>
<sequence>MNVSLAMLIVGLLAWVAGAARWWIELGPAYGIAWFLALPGLAAIPALRRGLAARRRR</sequence>
<organism evidence="2 3">
    <name type="scientific">Methylobacterium isbiliense</name>
    <dbReference type="NCBI Taxonomy" id="315478"/>
    <lineage>
        <taxon>Bacteria</taxon>
        <taxon>Pseudomonadati</taxon>
        <taxon>Pseudomonadota</taxon>
        <taxon>Alphaproteobacteria</taxon>
        <taxon>Hyphomicrobiales</taxon>
        <taxon>Methylobacteriaceae</taxon>
        <taxon>Methylobacterium</taxon>
    </lineage>
</organism>
<comment type="caution">
    <text evidence="2">The sequence shown here is derived from an EMBL/GenBank/DDBJ whole genome shotgun (WGS) entry which is preliminary data.</text>
</comment>
<gene>
    <name evidence="2" type="ORF">GMJLKIPL_3626</name>
</gene>
<feature type="transmembrane region" description="Helical" evidence="1">
    <location>
        <begin position="29"/>
        <end position="47"/>
    </location>
</feature>
<evidence type="ECO:0000313" key="3">
    <source>
        <dbReference type="Proteomes" id="UP001055153"/>
    </source>
</evidence>